<evidence type="ECO:0000259" key="2">
    <source>
        <dbReference type="PROSITE" id="PS50110"/>
    </source>
</evidence>
<name>A0ABM6QXZ2_PSEO1</name>
<proteinExistence type="predicted"/>
<dbReference type="RefSeq" id="WP_041475873.1">
    <property type="nucleotide sequence ID" value="NC_016830.1"/>
</dbReference>
<gene>
    <name evidence="3" type="ORF">C1C98_12120</name>
</gene>
<dbReference type="EMBL" id="CP025738">
    <property type="protein sequence ID" value="AUO46144.1"/>
    <property type="molecule type" value="Genomic_DNA"/>
</dbReference>
<reference evidence="3 4" key="1">
    <citation type="submission" date="2018-01" db="EMBL/GenBank/DDBJ databases">
        <title>Tropical forage species Digitaria eriantha prevents oxidative stress under low temperature conditions by the incorporation of polyhydroxybutyrate-producing endophytic bacteria.</title>
        <authorList>
            <person name="Stritzler M."/>
            <person name="Ayub N."/>
        </authorList>
    </citation>
    <scope>NUCLEOTIDE SEQUENCE [LARGE SCALE GENOMIC DNA]</scope>
    <source>
        <strain evidence="3 4">FR1</strain>
    </source>
</reference>
<dbReference type="Gene3D" id="3.40.50.2300">
    <property type="match status" value="1"/>
</dbReference>
<keyword evidence="4" id="KW-1185">Reference proteome</keyword>
<dbReference type="SUPFAM" id="SSF52172">
    <property type="entry name" value="CheY-like"/>
    <property type="match status" value="1"/>
</dbReference>
<dbReference type="Proteomes" id="UP000235315">
    <property type="component" value="Chromosome"/>
</dbReference>
<protein>
    <submittedName>
        <fullName evidence="3">Response regulator</fullName>
    </submittedName>
</protein>
<dbReference type="InterPro" id="IPR001789">
    <property type="entry name" value="Sig_transdc_resp-reg_receiver"/>
</dbReference>
<evidence type="ECO:0000313" key="4">
    <source>
        <dbReference type="Proteomes" id="UP000235315"/>
    </source>
</evidence>
<evidence type="ECO:0000313" key="3">
    <source>
        <dbReference type="EMBL" id="AUO46144.1"/>
    </source>
</evidence>
<dbReference type="PROSITE" id="PS50110">
    <property type="entry name" value="RESPONSE_REGULATORY"/>
    <property type="match status" value="1"/>
</dbReference>
<sequence>MKMLIIEDDEDKLKTLAEFIDAEFPGYVVETAKSYNSGLRAIIKGNNLYDFILLDMSMPNYDVSPSEPSGGSPESFAGSELLAQMKLRNIQIPTVVVTMFDAFGDNSSKVSLDQLVEKLAIQFQPTFRGSVYYNPAEDGWRSSLKIIISSIMDDI</sequence>
<feature type="domain" description="Response regulatory" evidence="2">
    <location>
        <begin position="2"/>
        <end position="155"/>
    </location>
</feature>
<organism evidence="3 4">
    <name type="scientific">Pseudomonas ogarae (strain DSM 112162 / CECT 30235 / F113)</name>
    <dbReference type="NCBI Taxonomy" id="1114970"/>
    <lineage>
        <taxon>Bacteria</taxon>
        <taxon>Pseudomonadati</taxon>
        <taxon>Pseudomonadota</taxon>
        <taxon>Gammaproteobacteria</taxon>
        <taxon>Pseudomonadales</taxon>
        <taxon>Pseudomonadaceae</taxon>
        <taxon>Pseudomonas</taxon>
    </lineage>
</organism>
<feature type="modified residue" description="4-aspartylphosphate" evidence="1">
    <location>
        <position position="55"/>
    </location>
</feature>
<dbReference type="InterPro" id="IPR011006">
    <property type="entry name" value="CheY-like_superfamily"/>
</dbReference>
<keyword evidence="1" id="KW-0597">Phosphoprotein</keyword>
<accession>A0ABM6QXZ2</accession>
<evidence type="ECO:0000256" key="1">
    <source>
        <dbReference type="PROSITE-ProRule" id="PRU00169"/>
    </source>
</evidence>